<dbReference type="SMART" id="SM00054">
    <property type="entry name" value="EFh"/>
    <property type="match status" value="2"/>
</dbReference>
<protein>
    <submittedName>
        <fullName evidence="9">EF-hand domain-containing protein</fullName>
    </submittedName>
</protein>
<dbReference type="AlphaFoldDB" id="A0A0N4U2K2"/>
<evidence type="ECO:0000256" key="1">
    <source>
        <dbReference type="ARBA" id="ARBA00022723"/>
    </source>
</evidence>
<dbReference type="PANTHER" id="PTHR13025:SF6">
    <property type="entry name" value="EF-HAND DOMAIN-CONTAINING PROTEIN-RELATED"/>
    <property type="match status" value="1"/>
</dbReference>
<dbReference type="SUPFAM" id="SSF47473">
    <property type="entry name" value="EF-hand"/>
    <property type="match status" value="1"/>
</dbReference>
<dbReference type="Proteomes" id="UP000274756">
    <property type="component" value="Unassembled WGS sequence"/>
</dbReference>
<reference evidence="9" key="1">
    <citation type="submission" date="2017-02" db="UniProtKB">
        <authorList>
            <consortium name="WormBaseParasite"/>
        </authorList>
    </citation>
    <scope>IDENTIFICATION</scope>
</reference>
<organism evidence="7 9">
    <name type="scientific">Dracunculus medinensis</name>
    <name type="common">Guinea worm</name>
    <dbReference type="NCBI Taxonomy" id="318479"/>
    <lineage>
        <taxon>Eukaryota</taxon>
        <taxon>Metazoa</taxon>
        <taxon>Ecdysozoa</taxon>
        <taxon>Nematoda</taxon>
        <taxon>Chromadorea</taxon>
        <taxon>Rhabditida</taxon>
        <taxon>Spirurina</taxon>
        <taxon>Dracunculoidea</taxon>
        <taxon>Dracunculidae</taxon>
        <taxon>Dracunculus</taxon>
    </lineage>
</organism>
<dbReference type="OrthoDB" id="6572480at2759"/>
<feature type="coiled-coil region" evidence="4">
    <location>
        <begin position="206"/>
        <end position="240"/>
    </location>
</feature>
<name>A0A0N4U2K2_DRAME</name>
<dbReference type="Pfam" id="PF13499">
    <property type="entry name" value="EF-hand_7"/>
    <property type="match status" value="1"/>
</dbReference>
<dbReference type="Proteomes" id="UP000038040">
    <property type="component" value="Unplaced"/>
</dbReference>
<dbReference type="PROSITE" id="PS50222">
    <property type="entry name" value="EF_HAND_2"/>
    <property type="match status" value="2"/>
</dbReference>
<evidence type="ECO:0000256" key="4">
    <source>
        <dbReference type="SAM" id="Coils"/>
    </source>
</evidence>
<keyword evidence="8" id="KW-1185">Reference proteome</keyword>
<dbReference type="EMBL" id="UYYG01001152">
    <property type="protein sequence ID" value="VDN55299.1"/>
    <property type="molecule type" value="Genomic_DNA"/>
</dbReference>
<feature type="domain" description="EF-hand" evidence="5">
    <location>
        <begin position="139"/>
        <end position="174"/>
    </location>
</feature>
<dbReference type="InterPro" id="IPR040365">
    <property type="entry name" value="EFHD1/2"/>
</dbReference>
<keyword evidence="1" id="KW-0479">Metal-binding</keyword>
<evidence type="ECO:0000313" key="9">
    <source>
        <dbReference type="WBParaSite" id="DME_0000091201-mRNA-1"/>
    </source>
</evidence>
<dbReference type="CDD" id="cd00051">
    <property type="entry name" value="EFh"/>
    <property type="match status" value="1"/>
</dbReference>
<evidence type="ECO:0000313" key="8">
    <source>
        <dbReference type="Proteomes" id="UP000274756"/>
    </source>
</evidence>
<keyword evidence="3" id="KW-0106">Calcium</keyword>
<evidence type="ECO:0000313" key="6">
    <source>
        <dbReference type="EMBL" id="VDN55299.1"/>
    </source>
</evidence>
<gene>
    <name evidence="6" type="ORF">DME_LOCUS5272</name>
</gene>
<dbReference type="STRING" id="318479.A0A0N4U2K2"/>
<keyword evidence="4" id="KW-0175">Coiled coil</keyword>
<dbReference type="GO" id="GO:0005509">
    <property type="term" value="F:calcium ion binding"/>
    <property type="evidence" value="ECO:0007669"/>
    <property type="project" value="InterPro"/>
</dbReference>
<accession>A0A0N4U2K2</accession>
<proteinExistence type="predicted"/>
<dbReference type="InterPro" id="IPR002048">
    <property type="entry name" value="EF_hand_dom"/>
</dbReference>
<dbReference type="InterPro" id="IPR018247">
    <property type="entry name" value="EF_Hand_1_Ca_BS"/>
</dbReference>
<dbReference type="WBParaSite" id="DME_0000091201-mRNA-1">
    <property type="protein sequence ID" value="DME_0000091201-mRNA-1"/>
    <property type="gene ID" value="DME_0000091201"/>
</dbReference>
<sequence>MIQIMSQNSSSSPTCSLSSIRSYSVDSSDELAMKLARRNKIIEGETVDAVVARHPSIYAEFSEFSRKQIKYFIETFKNLNSFQIASTKQFADFIRILQFMQPFIVRISFLNISRFDEDGDSFIDFNELKRMMEKLGEAQTHITLKQILKMVDEDEDGKICLREFLLIFRYSLTNRLMCSNVFNELALSVDVAKEGVQAAANFFQAKIEELSKLSKFEEEIRAEREEKRQAEFEKKERRQQFLANRAVFHS</sequence>
<keyword evidence="2" id="KW-0677">Repeat</keyword>
<dbReference type="Gene3D" id="1.10.238.10">
    <property type="entry name" value="EF-hand"/>
    <property type="match status" value="1"/>
</dbReference>
<dbReference type="InterPro" id="IPR011992">
    <property type="entry name" value="EF-hand-dom_pair"/>
</dbReference>
<dbReference type="PROSITE" id="PS00018">
    <property type="entry name" value="EF_HAND_1"/>
    <property type="match status" value="1"/>
</dbReference>
<evidence type="ECO:0000256" key="2">
    <source>
        <dbReference type="ARBA" id="ARBA00022737"/>
    </source>
</evidence>
<evidence type="ECO:0000256" key="3">
    <source>
        <dbReference type="ARBA" id="ARBA00022837"/>
    </source>
</evidence>
<reference evidence="6 8" key="2">
    <citation type="submission" date="2018-11" db="EMBL/GenBank/DDBJ databases">
        <authorList>
            <consortium name="Pathogen Informatics"/>
        </authorList>
    </citation>
    <scope>NUCLEOTIDE SEQUENCE [LARGE SCALE GENOMIC DNA]</scope>
</reference>
<feature type="domain" description="EF-hand" evidence="5">
    <location>
        <begin position="112"/>
        <end position="138"/>
    </location>
</feature>
<evidence type="ECO:0000259" key="5">
    <source>
        <dbReference type="PROSITE" id="PS50222"/>
    </source>
</evidence>
<dbReference type="PANTHER" id="PTHR13025">
    <property type="entry name" value="EF-HAND DOMAIN-CONTAINING PROTEIN D"/>
    <property type="match status" value="1"/>
</dbReference>
<evidence type="ECO:0000313" key="7">
    <source>
        <dbReference type="Proteomes" id="UP000038040"/>
    </source>
</evidence>